<gene>
    <name evidence="1" type="ORF">GCM10023091_16330</name>
</gene>
<evidence type="ECO:0000313" key="2">
    <source>
        <dbReference type="Proteomes" id="UP001501508"/>
    </source>
</evidence>
<comment type="caution">
    <text evidence="1">The sequence shown here is derived from an EMBL/GenBank/DDBJ whole genome shotgun (WGS) entry which is preliminary data.</text>
</comment>
<dbReference type="RefSeq" id="WP_345027891.1">
    <property type="nucleotide sequence ID" value="NZ_BAABEY010000018.1"/>
</dbReference>
<reference evidence="2" key="1">
    <citation type="journal article" date="2019" name="Int. J. Syst. Evol. Microbiol.">
        <title>The Global Catalogue of Microorganisms (GCM) 10K type strain sequencing project: providing services to taxonomists for standard genome sequencing and annotation.</title>
        <authorList>
            <consortium name="The Broad Institute Genomics Platform"/>
            <consortium name="The Broad Institute Genome Sequencing Center for Infectious Disease"/>
            <person name="Wu L."/>
            <person name="Ma J."/>
        </authorList>
    </citation>
    <scope>NUCLEOTIDE SEQUENCE [LARGE SCALE GENOMIC DNA]</scope>
    <source>
        <strain evidence="2">JCM 31920</strain>
    </source>
</reference>
<dbReference type="Pfam" id="PF10008">
    <property type="entry name" value="DUF2251"/>
    <property type="match status" value="1"/>
</dbReference>
<keyword evidence="2" id="KW-1185">Reference proteome</keyword>
<evidence type="ECO:0000313" key="1">
    <source>
        <dbReference type="EMBL" id="GAA4437311.1"/>
    </source>
</evidence>
<dbReference type="Proteomes" id="UP001501508">
    <property type="component" value="Unassembled WGS sequence"/>
</dbReference>
<dbReference type="InterPro" id="IPR014449">
    <property type="entry name" value="UCP007050_HI0931"/>
</dbReference>
<proteinExistence type="predicted"/>
<name>A0ABP8LWL6_9BACT</name>
<accession>A0ABP8LWL6</accession>
<sequence>MLFIYEEINFSVGEDTFVRSGIDASKTVVFDDNEETGYFYAISRENGMEVLDALHIYDVASVVDKHVPSVLKILWTEDESTVFLSINDYYHAVFDFRNQAGYCRNAFPGPRSPWTEVKERELTDQLIERLIIDRI</sequence>
<dbReference type="EMBL" id="BAABEY010000018">
    <property type="protein sequence ID" value="GAA4437311.1"/>
    <property type="molecule type" value="Genomic_DNA"/>
</dbReference>
<dbReference type="PIRSF" id="PIRSF007050">
    <property type="entry name" value="UPC007050"/>
    <property type="match status" value="1"/>
</dbReference>
<organism evidence="1 2">
    <name type="scientific">Ravibacter arvi</name>
    <dbReference type="NCBI Taxonomy" id="2051041"/>
    <lineage>
        <taxon>Bacteria</taxon>
        <taxon>Pseudomonadati</taxon>
        <taxon>Bacteroidota</taxon>
        <taxon>Cytophagia</taxon>
        <taxon>Cytophagales</taxon>
        <taxon>Spirosomataceae</taxon>
        <taxon>Ravibacter</taxon>
    </lineage>
</organism>
<protein>
    <submittedName>
        <fullName evidence="1">DUF2251 domain-containing protein</fullName>
    </submittedName>
</protein>